<feature type="repeat" description="WD" evidence="6">
    <location>
        <begin position="155"/>
        <end position="196"/>
    </location>
</feature>
<evidence type="ECO:0000313" key="8">
    <source>
        <dbReference type="EMBL" id="BAB02688.1"/>
    </source>
</evidence>
<reference evidence="8" key="1">
    <citation type="journal article" date="2000" name="DNA Res.">
        <title>Structural analysis of Arabidopsis thaliana chromosome 3. I. Sequence features of the regions of 4,504,864 bp covered by sixty P1 and TAC clones.</title>
        <authorList>
            <person name="Sato S."/>
            <person name="Nakamura Y."/>
            <person name="Kaneko T."/>
            <person name="Katoh T."/>
            <person name="Asamizu E."/>
            <person name="Tabata S."/>
        </authorList>
    </citation>
    <scope>NUCLEOTIDE SEQUENCE [LARGE SCALE GENOMIC DNA]</scope>
</reference>
<feature type="region of interest" description="Disordered" evidence="7">
    <location>
        <begin position="307"/>
        <end position="326"/>
    </location>
</feature>
<evidence type="ECO:0000256" key="2">
    <source>
        <dbReference type="ARBA" id="ARBA00022574"/>
    </source>
</evidence>
<dbReference type="PANTHER" id="PTHR22852:SF0">
    <property type="entry name" value="DENTICLELESS PROTEIN HOMOLOG"/>
    <property type="match status" value="1"/>
</dbReference>
<organism evidence="8">
    <name type="scientific">Arabidopsis thaliana</name>
    <name type="common">Mouse-ear cress</name>
    <dbReference type="NCBI Taxonomy" id="3702"/>
    <lineage>
        <taxon>Eukaryota</taxon>
        <taxon>Viridiplantae</taxon>
        <taxon>Streptophyta</taxon>
        <taxon>Embryophyta</taxon>
        <taxon>Tracheophyta</taxon>
        <taxon>Spermatophyta</taxon>
        <taxon>Magnoliopsida</taxon>
        <taxon>eudicotyledons</taxon>
        <taxon>Gunneridae</taxon>
        <taxon>Pentapetalae</taxon>
        <taxon>rosids</taxon>
        <taxon>malvids</taxon>
        <taxon>Brassicales</taxon>
        <taxon>Brassicaceae</taxon>
        <taxon>Camelineae</taxon>
        <taxon>Arabidopsis</taxon>
    </lineage>
</organism>
<dbReference type="Pfam" id="PF00400">
    <property type="entry name" value="WD40"/>
    <property type="match status" value="5"/>
</dbReference>
<evidence type="ECO:0000256" key="7">
    <source>
        <dbReference type="SAM" id="MobiDB-lite"/>
    </source>
</evidence>
<dbReference type="SUPFAM" id="SSF50978">
    <property type="entry name" value="WD40 repeat-like"/>
    <property type="match status" value="1"/>
</dbReference>
<protein>
    <submittedName>
        <fullName evidence="8">Uncharacterized protein</fullName>
    </submittedName>
</protein>
<dbReference type="AlphaFoldDB" id="Q9LVX5"/>
<dbReference type="PANTHER" id="PTHR22852">
    <property type="entry name" value="LETHAL 2 DENTICLELESS PROTEIN RETINOIC ACID-REGULATED NUCLEAR MATRIX-ASSOCIATED PROTEIN"/>
    <property type="match status" value="1"/>
</dbReference>
<dbReference type="PROSITE" id="PS00678">
    <property type="entry name" value="WD_REPEATS_1"/>
    <property type="match status" value="2"/>
</dbReference>
<dbReference type="PROSITE" id="PS50082">
    <property type="entry name" value="WD_REPEATS_2"/>
    <property type="match status" value="4"/>
</dbReference>
<reference key="2">
    <citation type="journal article" date="2000" name="Nature">
        <title>Sequence and analysis of chromosome 3 of the plant Arabidopsis thaliana.</title>
        <authorList>
            <consortium name="European Union Chromosome 3 Arabidopsis Sequencing Consortium"/>
            <consortium name="Institute for Genomic Research"/>
            <consortium name="Kazusa DNA Research Institute"/>
            <person name="Salanoubat M."/>
            <person name="Lemcke K."/>
            <person name="Rieger M."/>
            <person name="Ansorge W."/>
            <person name="Unseld M."/>
            <person name="Fartmann B."/>
            <person name="Valle G."/>
            <person name="Blocker H."/>
            <person name="Perez-Alonso M."/>
            <person name="Obermaier B."/>
            <person name="Delseny M."/>
            <person name="Boutry M."/>
            <person name="Grivell L.A."/>
            <person name="Mache R."/>
            <person name="Puigdomenech P."/>
            <person name="De Simone V."/>
            <person name="Choisne N."/>
            <person name="Artiguenave F."/>
            <person name="Robert C."/>
            <person name="Brottier P."/>
            <person name="Wincker P."/>
            <person name="Cattolico L."/>
            <person name="Weissenbach J."/>
            <person name="Saurin W."/>
            <person name="Quetier F."/>
            <person name="Schafer M."/>
            <person name="Muller-Auer S."/>
            <person name="Gabel C."/>
            <person name="Fuchs M."/>
            <person name="Benes V."/>
            <person name="Wurmbach E."/>
            <person name="Drzonek H."/>
            <person name="Erfle H."/>
            <person name="Jordan N."/>
            <person name="Bangert S."/>
            <person name="Wiedelmann R."/>
            <person name="Kranz H."/>
            <person name="Voss H."/>
            <person name="Holland R."/>
            <person name="Brandt P."/>
            <person name="Nyakatura G."/>
            <person name="Vezzi A."/>
            <person name="D'Angelo M."/>
            <person name="Pallavicini A."/>
            <person name="Toppo S."/>
            <person name="Simionati B."/>
            <person name="Conrad A."/>
            <person name="Hornischer K."/>
            <person name="Kauer G."/>
            <person name="Lohnert T.H."/>
            <person name="Nordsiek G."/>
            <person name="Reichelt J."/>
            <person name="Scharfe M."/>
            <person name="Schon O."/>
            <person name="Bargues M."/>
            <person name="Terol J."/>
            <person name="Climent J."/>
            <person name="Navarro P."/>
            <person name="Collado C."/>
            <person name="Perez-Perez A."/>
            <person name="Ottenwalder B."/>
            <person name="Duchemin D."/>
            <person name="Cooke R."/>
            <person name="Laudie M."/>
            <person name="Berger-Llauro C."/>
            <person name="Purnelle B."/>
            <person name="Masuy D."/>
            <person name="de Haan M."/>
            <person name="Maarse A.C."/>
            <person name="Alcaraz J.P."/>
            <person name="Cottet A."/>
            <person name="Casacuberta E."/>
            <person name="Monfort A."/>
            <person name="Argiriou A."/>
            <person name="flores M."/>
            <person name="Liguori R."/>
            <person name="Vitale D."/>
            <person name="Mannhaupt G."/>
            <person name="Haase D."/>
            <person name="Schoof H."/>
            <person name="Rudd S."/>
            <person name="Zaccaria P."/>
            <person name="Mewes H.W."/>
            <person name="Mayer K.F."/>
            <person name="Kaul S."/>
            <person name="Town C.D."/>
            <person name="Koo H.L."/>
            <person name="Tallon L.J."/>
            <person name="Jenkins J."/>
            <person name="Rooney T."/>
            <person name="Rizzo M."/>
            <person name="Walts A."/>
            <person name="Utterback T."/>
            <person name="Fujii C.Y."/>
            <person name="Shea T.P."/>
            <person name="Creasy T.H."/>
            <person name="Haas B."/>
            <person name="Maiti R."/>
            <person name="Wu D."/>
            <person name="Peterson J."/>
            <person name="Van Aken S."/>
            <person name="Pai G."/>
            <person name="Militscher J."/>
            <person name="Sellers P."/>
            <person name="Gill J.E."/>
            <person name="Feldblyum T.V."/>
            <person name="Preuss D."/>
            <person name="Lin X."/>
            <person name="Nierman W.C."/>
            <person name="Salzberg S.L."/>
            <person name="White O."/>
            <person name="Venter J.C."/>
            <person name="Fraser C.M."/>
            <person name="Kaneko T."/>
            <person name="Nakamura Y."/>
            <person name="Sato S."/>
            <person name="Kato T."/>
            <person name="Asamizu E."/>
            <person name="Sasamoto S."/>
            <person name="Kimura T."/>
            <person name="Idesawa K."/>
            <person name="Kawashima K."/>
            <person name="Kishida Y."/>
            <person name="Kiyokawa C."/>
            <person name="Kohara M."/>
            <person name="Matsumoto M."/>
            <person name="Matsuno A."/>
            <person name="Muraki A."/>
            <person name="Nakayama S."/>
            <person name="Nakazaki N."/>
            <person name="Shinpo S."/>
            <person name="Takeuchi C."/>
            <person name="Wada T."/>
            <person name="Watanabe A."/>
            <person name="Yamada M."/>
            <person name="Yasuda M."/>
            <person name="Tabata S."/>
        </authorList>
    </citation>
    <scope>NUCLEOTIDE SEQUENCE [LARGE SCALE GENOMIC DNA]</scope>
    <source>
        <strain>cv. Columbia</strain>
    </source>
</reference>
<evidence type="ECO:0000256" key="4">
    <source>
        <dbReference type="ARBA" id="ARBA00022786"/>
    </source>
</evidence>
<dbReference type="FunFam" id="2.130.10.10:FF:003101">
    <property type="entry name" value="Transducin/WD40 repeat-like superfamily protein"/>
    <property type="match status" value="1"/>
</dbReference>
<dbReference type="InterPro" id="IPR019775">
    <property type="entry name" value="WD40_repeat_CS"/>
</dbReference>
<feature type="repeat" description="WD" evidence="6">
    <location>
        <begin position="197"/>
        <end position="239"/>
    </location>
</feature>
<accession>Q9LVX5</accession>
<evidence type="ECO:0000256" key="3">
    <source>
        <dbReference type="ARBA" id="ARBA00022737"/>
    </source>
</evidence>
<dbReference type="InterPro" id="IPR036322">
    <property type="entry name" value="WD40_repeat_dom_sf"/>
</dbReference>
<proteinExistence type="inferred from homology"/>
<feature type="compositionally biased region" description="Low complexity" evidence="7">
    <location>
        <begin position="541"/>
        <end position="552"/>
    </location>
</feature>
<feature type="repeat" description="WD" evidence="6">
    <location>
        <begin position="378"/>
        <end position="399"/>
    </location>
</feature>
<dbReference type="InterPro" id="IPR020472">
    <property type="entry name" value="WD40_PAC1"/>
</dbReference>
<comment type="pathway">
    <text evidence="1">Protein modification; protein ubiquitination.</text>
</comment>
<feature type="compositionally biased region" description="Basic and acidic residues" evidence="7">
    <location>
        <begin position="470"/>
        <end position="485"/>
    </location>
</feature>
<name>Q9LVX5_ARATH</name>
<keyword evidence="3" id="KW-0677">Repeat</keyword>
<evidence type="ECO:0000256" key="5">
    <source>
        <dbReference type="ARBA" id="ARBA00038344"/>
    </source>
</evidence>
<dbReference type="InterPro" id="IPR051865">
    <property type="entry name" value="WD-repeat_CDT2_adapter"/>
</dbReference>
<evidence type="ECO:0000256" key="1">
    <source>
        <dbReference type="ARBA" id="ARBA00004906"/>
    </source>
</evidence>
<dbReference type="InterPro" id="IPR001680">
    <property type="entry name" value="WD40_rpt"/>
</dbReference>
<comment type="similarity">
    <text evidence="5">Belongs to the WD repeat cdt2 family.</text>
</comment>
<feature type="region of interest" description="Disordered" evidence="7">
    <location>
        <begin position="469"/>
        <end position="553"/>
    </location>
</feature>
<sequence>MRDHTAQKIQYPAGFRDSPMESSRSRSVFVNIGLRELNGFRGYLHTNSFFYCISEFQLLRIILNRTFFSLVSVRKRPFFADSELICREIAGVAVEHDGIWTPPLAVSFCKTSRNSQLFAVSDEDGHVSLFNSSSKKFASSATHQENTEKARFRDWIAHYNAIFDISWIKGDSCLLTASGDQTIKVWDVEENKCTGVLIGHTGTVKSMCSHPTNSDLLVSGSRDGCFALWDLRCKSSSHKEEFCINSTGMVKGAHLSPLSKRIRRRKAASSSITSVLYVKDEITIATAGAPDSALKFWDIRKLKAPFAQASPQSDPTNTKEKRSHGIVSLSQDSSGTYLTASCKDNRIYLYNTLRLDKGPVQSFSGCRIDSFFVRTMISPDGEYVLSGSSDGNAYIWQVNKPQVDPIILKGHDFEVTAVDWSPSEIGKVATASDDFTVRLWNIENNICTNANATASVSRVKRRVTALSNTEAKERLEMNRETESPQKHSSLSSDDDYNNDQSMPIIRTPESQKKKTSSSSSLSSLSSEEDIICERTPETTFNSPSSVLNPPSSVKRRTIRDYFLVTP</sequence>
<dbReference type="EMBL" id="AB018114">
    <property type="protein sequence ID" value="BAB02688.1"/>
    <property type="molecule type" value="Genomic_DNA"/>
</dbReference>
<evidence type="ECO:0000256" key="6">
    <source>
        <dbReference type="PROSITE-ProRule" id="PRU00221"/>
    </source>
</evidence>
<dbReference type="ExpressionAtlas" id="Q9LVX5">
    <property type="expression patterns" value="baseline and differential"/>
</dbReference>
<dbReference type="Gene3D" id="2.130.10.10">
    <property type="entry name" value="YVTN repeat-like/Quinoprotein amine dehydrogenase"/>
    <property type="match status" value="2"/>
</dbReference>
<feature type="compositionally biased region" description="Low complexity" evidence="7">
    <location>
        <begin position="516"/>
        <end position="525"/>
    </location>
</feature>
<feature type="repeat" description="WD" evidence="6">
    <location>
        <begin position="408"/>
        <end position="450"/>
    </location>
</feature>
<keyword evidence="2 6" id="KW-0853">WD repeat</keyword>
<keyword evidence="4" id="KW-0833">Ubl conjugation pathway</keyword>
<dbReference type="InterPro" id="IPR015943">
    <property type="entry name" value="WD40/YVTN_repeat-like_dom_sf"/>
</dbReference>
<dbReference type="SMART" id="SM00320">
    <property type="entry name" value="WD40"/>
    <property type="match status" value="7"/>
</dbReference>
<dbReference type="PRINTS" id="PR00320">
    <property type="entry name" value="GPROTEINBRPT"/>
</dbReference>
<dbReference type="PROSITE" id="PS50294">
    <property type="entry name" value="WD_REPEATS_REGION"/>
    <property type="match status" value="3"/>
</dbReference>